<gene>
    <name evidence="2" type="ORF">SAMN05216226_111108</name>
</gene>
<accession>A0A1G8XJ62</accession>
<feature type="region of interest" description="Disordered" evidence="1">
    <location>
        <begin position="32"/>
        <end position="95"/>
    </location>
</feature>
<name>A0A1G8XJ62_9EURY</name>
<dbReference type="AlphaFoldDB" id="A0A1G8XJ62"/>
<feature type="compositionally biased region" description="Low complexity" evidence="1">
    <location>
        <begin position="42"/>
        <end position="55"/>
    </location>
</feature>
<dbReference type="Proteomes" id="UP000198856">
    <property type="component" value="Unassembled WGS sequence"/>
</dbReference>
<reference evidence="2 3" key="1">
    <citation type="submission" date="2016-10" db="EMBL/GenBank/DDBJ databases">
        <authorList>
            <person name="de Groot N.N."/>
        </authorList>
    </citation>
    <scope>NUCLEOTIDE SEQUENCE [LARGE SCALE GENOMIC DNA]</scope>
    <source>
        <strain evidence="2 3">IBRC-M10015</strain>
    </source>
</reference>
<organism evidence="2 3">
    <name type="scientific">Halovenus aranensis</name>
    <dbReference type="NCBI Taxonomy" id="890420"/>
    <lineage>
        <taxon>Archaea</taxon>
        <taxon>Methanobacteriati</taxon>
        <taxon>Methanobacteriota</taxon>
        <taxon>Stenosarchaea group</taxon>
        <taxon>Halobacteria</taxon>
        <taxon>Halobacteriales</taxon>
        <taxon>Haloarculaceae</taxon>
        <taxon>Halovenus</taxon>
    </lineage>
</organism>
<dbReference type="EMBL" id="FNFC01000011">
    <property type="protein sequence ID" value="SDJ90526.1"/>
    <property type="molecule type" value="Genomic_DNA"/>
</dbReference>
<proteinExistence type="predicted"/>
<sequence length="171" mass="17622">MDETVDVARDRRGVLRAGCGCVSLVLFGGCVDDQPEDAANRSSSAADGGTDGSSSENKTESTAADGNTGEADPTDSMPERSPLSNGVAQVAAADNPEAVADAHDIEYRDGEVRVLVQLEPGGELPEDNISTVITELEGSVTAWVAVDSLVALGDDENVKSVRPVPATEPHS</sequence>
<evidence type="ECO:0000313" key="3">
    <source>
        <dbReference type="Proteomes" id="UP000198856"/>
    </source>
</evidence>
<protein>
    <submittedName>
        <fullName evidence="2">Uncharacterized protein</fullName>
    </submittedName>
</protein>
<evidence type="ECO:0000256" key="1">
    <source>
        <dbReference type="SAM" id="MobiDB-lite"/>
    </source>
</evidence>
<keyword evidence="3" id="KW-1185">Reference proteome</keyword>
<evidence type="ECO:0000313" key="2">
    <source>
        <dbReference type="EMBL" id="SDJ90526.1"/>
    </source>
</evidence>
<dbReference type="STRING" id="890420.SAMN05216226_111108"/>
<dbReference type="RefSeq" id="WP_092703383.1">
    <property type="nucleotide sequence ID" value="NZ_FNFC01000011.1"/>
</dbReference>